<dbReference type="SUPFAM" id="SSF52833">
    <property type="entry name" value="Thioredoxin-like"/>
    <property type="match status" value="1"/>
</dbReference>
<dbReference type="AlphaFoldDB" id="A0A913ZH31"/>
<keyword evidence="3" id="KW-1185">Reference proteome</keyword>
<dbReference type="Proteomes" id="UP000887568">
    <property type="component" value="Unplaced"/>
</dbReference>
<dbReference type="InterPro" id="IPR036249">
    <property type="entry name" value="Thioredoxin-like_sf"/>
</dbReference>
<dbReference type="GO" id="GO:0016491">
    <property type="term" value="F:oxidoreductase activity"/>
    <property type="evidence" value="ECO:0007669"/>
    <property type="project" value="InterPro"/>
</dbReference>
<dbReference type="InterPro" id="IPR001853">
    <property type="entry name" value="DSBA-like_thioredoxin_dom"/>
</dbReference>
<dbReference type="Gene3D" id="3.40.30.10">
    <property type="entry name" value="Glutaredoxin"/>
    <property type="match status" value="1"/>
</dbReference>
<dbReference type="EnsemblMetazoa" id="XM_038194796.1">
    <property type="protein sequence ID" value="XP_038050724.1"/>
    <property type="gene ID" value="LOC119723893"/>
</dbReference>
<dbReference type="PANTHER" id="PTHR13887">
    <property type="entry name" value="GLUTATHIONE S-TRANSFERASE KAPPA"/>
    <property type="match status" value="1"/>
</dbReference>
<dbReference type="OMA" id="QKYAISG"/>
<dbReference type="Pfam" id="PF01323">
    <property type="entry name" value="DSBA"/>
    <property type="match status" value="1"/>
</dbReference>
<dbReference type="RefSeq" id="XP_038050724.1">
    <property type="nucleotide sequence ID" value="XM_038194796.1"/>
</dbReference>
<reference evidence="2" key="1">
    <citation type="submission" date="2022-11" db="UniProtKB">
        <authorList>
            <consortium name="EnsemblMetazoa"/>
        </authorList>
    </citation>
    <scope>IDENTIFICATION</scope>
</reference>
<evidence type="ECO:0000313" key="2">
    <source>
        <dbReference type="EnsemblMetazoa" id="XP_038050724.1"/>
    </source>
</evidence>
<accession>A0A913ZH31</accession>
<name>A0A913ZH31_PATMI</name>
<sequence length="220" mass="25180">MSRKALVHVDVVSDVICPWCWVGKRRLEEAMRQQKDKYEFVVRWEPFLLRPEMPEEGMPRPPGFPSPSAFQNLREAGQAVGIDFTQKSQRIPWTVLAHTLLEFAKETEGGRMQNDLQEAIFKGFFTDGLLPDQENLLKFADAVGLDAEKARTFIQDKTHQKKAYDRARHWARQGVTGVPTFYMNGQPTFSGAQDVNVFAKMFERAATKFANQKLEIPANM</sequence>
<evidence type="ECO:0000259" key="1">
    <source>
        <dbReference type="Pfam" id="PF01323"/>
    </source>
</evidence>
<feature type="domain" description="DSBA-like thioredoxin" evidence="1">
    <location>
        <begin position="9"/>
        <end position="200"/>
    </location>
</feature>
<dbReference type="PANTHER" id="PTHR13887:SF41">
    <property type="entry name" value="THIOREDOXIN SUPERFAMILY PROTEIN"/>
    <property type="match status" value="1"/>
</dbReference>
<organism evidence="2 3">
    <name type="scientific">Patiria miniata</name>
    <name type="common">Bat star</name>
    <name type="synonym">Asterina miniata</name>
    <dbReference type="NCBI Taxonomy" id="46514"/>
    <lineage>
        <taxon>Eukaryota</taxon>
        <taxon>Metazoa</taxon>
        <taxon>Echinodermata</taxon>
        <taxon>Eleutherozoa</taxon>
        <taxon>Asterozoa</taxon>
        <taxon>Asteroidea</taxon>
        <taxon>Valvatacea</taxon>
        <taxon>Valvatida</taxon>
        <taxon>Asterinidae</taxon>
        <taxon>Patiria</taxon>
    </lineage>
</organism>
<proteinExistence type="predicted"/>
<dbReference type="CDD" id="cd03024">
    <property type="entry name" value="DsbA_FrnE"/>
    <property type="match status" value="1"/>
</dbReference>
<dbReference type="GeneID" id="119723893"/>
<protein>
    <recommendedName>
        <fullName evidence="1">DSBA-like thioredoxin domain-containing protein</fullName>
    </recommendedName>
</protein>
<dbReference type="OrthoDB" id="1930760at2759"/>
<evidence type="ECO:0000313" key="3">
    <source>
        <dbReference type="Proteomes" id="UP000887568"/>
    </source>
</evidence>